<organism evidence="1 2">
    <name type="scientific">Imshaugia aleurites</name>
    <dbReference type="NCBI Taxonomy" id="172621"/>
    <lineage>
        <taxon>Eukaryota</taxon>
        <taxon>Fungi</taxon>
        <taxon>Dikarya</taxon>
        <taxon>Ascomycota</taxon>
        <taxon>Pezizomycotina</taxon>
        <taxon>Lecanoromycetes</taxon>
        <taxon>OSLEUM clade</taxon>
        <taxon>Lecanoromycetidae</taxon>
        <taxon>Lecanorales</taxon>
        <taxon>Lecanorineae</taxon>
        <taxon>Parmeliaceae</taxon>
        <taxon>Imshaugia</taxon>
    </lineage>
</organism>
<dbReference type="EMBL" id="CAJPDT010000102">
    <property type="protein sequence ID" value="CAF9937735.1"/>
    <property type="molecule type" value="Genomic_DNA"/>
</dbReference>
<dbReference type="OrthoDB" id="10264449at2759"/>
<protein>
    <submittedName>
        <fullName evidence="1">Uncharacterized protein</fullName>
    </submittedName>
</protein>
<sequence>MSDITIPILSQEGLKNLSLSPPLNMASPYPTVYQIEEMFHNRDTPSLFNTYLADNPDITVVGQDFHMAGNYRSTQAFHDEIYGRMPAFLKEETIRTEVLRVIGGGESAWAAVESVCTAEAKSGE</sequence>
<reference evidence="1" key="1">
    <citation type="submission" date="2021-03" db="EMBL/GenBank/DDBJ databases">
        <authorList>
            <person name="Tagirdzhanova G."/>
        </authorList>
    </citation>
    <scope>NUCLEOTIDE SEQUENCE</scope>
</reference>
<keyword evidence="2" id="KW-1185">Reference proteome</keyword>
<name>A0A8H3IXF9_9LECA</name>
<dbReference type="Proteomes" id="UP000664534">
    <property type="component" value="Unassembled WGS sequence"/>
</dbReference>
<gene>
    <name evidence="1" type="ORF">IMSHALPRED_000522</name>
</gene>
<accession>A0A8H3IXF9</accession>
<dbReference type="AlphaFoldDB" id="A0A8H3IXF9"/>
<proteinExistence type="predicted"/>
<evidence type="ECO:0000313" key="2">
    <source>
        <dbReference type="Proteomes" id="UP000664534"/>
    </source>
</evidence>
<comment type="caution">
    <text evidence="1">The sequence shown here is derived from an EMBL/GenBank/DDBJ whole genome shotgun (WGS) entry which is preliminary data.</text>
</comment>
<evidence type="ECO:0000313" key="1">
    <source>
        <dbReference type="EMBL" id="CAF9937735.1"/>
    </source>
</evidence>